<dbReference type="GeneID" id="116194473"/>
<comment type="caution">
    <text evidence="2">The sequence shown here is derived from an EMBL/GenBank/DDBJ whole genome shotgun (WGS) entry which is preliminary data.</text>
</comment>
<evidence type="ECO:0000259" key="1">
    <source>
        <dbReference type="PROSITE" id="PS51153"/>
    </source>
</evidence>
<reference evidence="4" key="1">
    <citation type="journal article" date="2017" name="Plant J.">
        <title>The pomegranate (Punica granatum L.) genome and the genomics of punicalagin biosynthesis.</title>
        <authorList>
            <person name="Qin G."/>
            <person name="Xu C."/>
            <person name="Ming R."/>
            <person name="Tang H."/>
            <person name="Guyot R."/>
            <person name="Kramer E.M."/>
            <person name="Hu Y."/>
            <person name="Yi X."/>
            <person name="Qi Y."/>
            <person name="Xu X."/>
            <person name="Gao Z."/>
            <person name="Pan H."/>
            <person name="Jian J."/>
            <person name="Tian Y."/>
            <person name="Yue Z."/>
            <person name="Xu Y."/>
        </authorList>
    </citation>
    <scope>NUCLEOTIDE SEQUENCE [LARGE SCALE GENOMIC DNA]</scope>
    <source>
        <strain evidence="4">cv. Dabenzi</strain>
    </source>
</reference>
<evidence type="ECO:0000313" key="3">
    <source>
        <dbReference type="EMBL" id="PKI45463.1"/>
    </source>
</evidence>
<reference evidence="2" key="2">
    <citation type="submission" date="2017-06" db="EMBL/GenBank/DDBJ databases">
        <title>The pomegranate genome and the genomics of punicalagin biosynthesis.</title>
        <authorList>
            <person name="Xu C."/>
        </authorList>
    </citation>
    <scope>NUCLEOTIDE SEQUENCE [LARGE SCALE GENOMIC DNA]</scope>
    <source>
        <tissue evidence="2">Fresh leaf</tissue>
    </source>
</reference>
<protein>
    <recommendedName>
        <fullName evidence="1">RPW8 domain-containing protein</fullName>
    </recommendedName>
</protein>
<dbReference type="Proteomes" id="UP000233551">
    <property type="component" value="Unassembled WGS sequence"/>
</dbReference>
<keyword evidence="5" id="KW-1185">Reference proteome</keyword>
<evidence type="ECO:0000313" key="2">
    <source>
        <dbReference type="EMBL" id="OWM80762.1"/>
    </source>
</evidence>
<accession>A0A218X8Q7</accession>
<dbReference type="STRING" id="22663.A0A218X8Q7"/>
<dbReference type="Pfam" id="PF05659">
    <property type="entry name" value="RPW8"/>
    <property type="match status" value="1"/>
</dbReference>
<organism evidence="2 4">
    <name type="scientific">Punica granatum</name>
    <name type="common">Pomegranate</name>
    <dbReference type="NCBI Taxonomy" id="22663"/>
    <lineage>
        <taxon>Eukaryota</taxon>
        <taxon>Viridiplantae</taxon>
        <taxon>Streptophyta</taxon>
        <taxon>Embryophyta</taxon>
        <taxon>Tracheophyta</taxon>
        <taxon>Spermatophyta</taxon>
        <taxon>Magnoliopsida</taxon>
        <taxon>eudicotyledons</taxon>
        <taxon>Gunneridae</taxon>
        <taxon>Pentapetalae</taxon>
        <taxon>rosids</taxon>
        <taxon>malvids</taxon>
        <taxon>Myrtales</taxon>
        <taxon>Lythraceae</taxon>
        <taxon>Punica</taxon>
    </lineage>
</organism>
<dbReference type="OrthoDB" id="1704169at2759"/>
<dbReference type="EMBL" id="PGOL01002716">
    <property type="protein sequence ID" value="PKI45463.1"/>
    <property type="molecule type" value="Genomic_DNA"/>
</dbReference>
<gene>
    <name evidence="2" type="ORF">CDL15_Pgr006792</name>
    <name evidence="3" type="ORF">CRG98_034118</name>
</gene>
<sequence length="170" mass="19703">MMVKDFTCEIVAPITVTDFTSEIATELIKVLAEIVRKSLVHRSSAKQLKVTIEELYRLFQQIKYSGVELPAPRQLQLGRVSEDLKKGMELCQKIKSLSRWNAYKNLQYARKLEKIEKSITRFIQGPMQLHMWADIHKLSFSSMERFDRMDGSMMRLEQQVTGMRIDTGGS</sequence>
<feature type="domain" description="RPW8" evidence="1">
    <location>
        <begin position="9"/>
        <end position="161"/>
    </location>
</feature>
<name>A0A218X8Q7_PUNGR</name>
<dbReference type="InterPro" id="IPR008808">
    <property type="entry name" value="Powdery_mildew-R_dom"/>
</dbReference>
<evidence type="ECO:0000313" key="4">
    <source>
        <dbReference type="Proteomes" id="UP000197138"/>
    </source>
</evidence>
<evidence type="ECO:0000313" key="5">
    <source>
        <dbReference type="Proteomes" id="UP000233551"/>
    </source>
</evidence>
<reference evidence="3 5" key="3">
    <citation type="submission" date="2017-11" db="EMBL/GenBank/DDBJ databases">
        <title>De-novo sequencing of pomegranate (Punica granatum L.) genome.</title>
        <authorList>
            <person name="Akparov Z."/>
            <person name="Amiraslanov A."/>
            <person name="Hajiyeva S."/>
            <person name="Abbasov M."/>
            <person name="Kaur K."/>
            <person name="Hamwieh A."/>
            <person name="Solovyev V."/>
            <person name="Salamov A."/>
            <person name="Braich B."/>
            <person name="Kosarev P."/>
            <person name="Mahmoud A."/>
            <person name="Hajiyev E."/>
            <person name="Babayeva S."/>
            <person name="Izzatullayeva V."/>
            <person name="Mammadov A."/>
            <person name="Mammadov A."/>
            <person name="Sharifova S."/>
            <person name="Ojaghi J."/>
            <person name="Eynullazada K."/>
            <person name="Bayramov B."/>
            <person name="Abdulazimova A."/>
            <person name="Shahmuradov I."/>
        </authorList>
    </citation>
    <scope>NUCLEOTIDE SEQUENCE [LARGE SCALE GENOMIC DNA]</scope>
    <source>
        <strain evidence="3">AG2017</strain>
        <strain evidence="5">cv. AG2017</strain>
        <tissue evidence="3">Leaf</tissue>
    </source>
</reference>
<dbReference type="Proteomes" id="UP000197138">
    <property type="component" value="Unassembled WGS sequence"/>
</dbReference>
<dbReference type="AlphaFoldDB" id="A0A218X8Q7"/>
<dbReference type="PROSITE" id="PS51153">
    <property type="entry name" value="RPW8"/>
    <property type="match status" value="1"/>
</dbReference>
<proteinExistence type="predicted"/>
<dbReference type="EMBL" id="MTKT01002214">
    <property type="protein sequence ID" value="OWM80762.1"/>
    <property type="molecule type" value="Genomic_DNA"/>
</dbReference>